<comment type="caution">
    <text evidence="3">The sequence shown here is derived from an EMBL/GenBank/DDBJ whole genome shotgun (WGS) entry which is preliminary data.</text>
</comment>
<evidence type="ECO:0000256" key="2">
    <source>
        <dbReference type="PROSITE-ProRule" id="PRU00708"/>
    </source>
</evidence>
<keyword evidence="4" id="KW-1185">Reference proteome</keyword>
<dbReference type="AlphaFoldDB" id="A0AAV8TVQ1"/>
<dbReference type="NCBIfam" id="TIGR00756">
    <property type="entry name" value="PPR"/>
    <property type="match status" value="3"/>
</dbReference>
<dbReference type="GO" id="GO:0003723">
    <property type="term" value="F:RNA binding"/>
    <property type="evidence" value="ECO:0007669"/>
    <property type="project" value="InterPro"/>
</dbReference>
<protein>
    <submittedName>
        <fullName evidence="3">Uncharacterized protein</fullName>
    </submittedName>
</protein>
<dbReference type="EMBL" id="JAIWQS010000003">
    <property type="protein sequence ID" value="KAJ8770270.1"/>
    <property type="molecule type" value="Genomic_DNA"/>
</dbReference>
<dbReference type="Pfam" id="PF01535">
    <property type="entry name" value="PPR"/>
    <property type="match status" value="4"/>
</dbReference>
<feature type="repeat" description="PPR" evidence="2">
    <location>
        <begin position="294"/>
        <end position="324"/>
    </location>
</feature>
<sequence>MYGYRKVIRFLSFIACSRTSSWDPTVSLKLNHPSLMLLERSNTRDHFKQILGQIMRSNLIGQTFPMSRLILFSAISHPENLDMALILFNEFTPHPNLYIYNTMISALSYSAHQSFQMYNCLLRSAIYPDKQTLLHLLHACKHVSEAKQIHCHAIIMGLLHDYVQNSLIKIYLENELMRFANNILGQMLAPDAVAYNILVNSYAKKGSSMEALQLFHKMMALDLKPDEYTMLGLLVSCGQLGDVLLGKAVHAWIERRKLISSSNLILSNALLDMYVKCQELDVAQMIFGALMEKDVVSWNIVIGGCAKVGKMERAEAYFDQMPNRDLVSWNSLIAGYASKGDFEKVSKLFSHMVAENVMPNNITLVSFISGAAEVGALDQGRCAHGWLIRMQIKVDAVLGSALIDMYCKCGSIERALMAFQEVTEKDSRVWTTMISGFALHGYACSHSGLVDQGLRIFHCMKHCGIEPGIKHYGCLVDLLARSGRLTEAKDVIDRMPMKASPSIWGAMLNACRAEGDVEMAEIALNELLKLEPEEEGGYMLLSNIYAASGRWNYSGKIRGVMESRGVKKTAGCSSVVIDGVAHNFLCADRLHPREEEVKAILSFLKREMKLGTDFPLAMLP</sequence>
<dbReference type="PANTHER" id="PTHR47926:SF492">
    <property type="entry name" value="DYW DOMAIN-CONTAINING PROTEIN"/>
    <property type="match status" value="1"/>
</dbReference>
<feature type="repeat" description="PPR" evidence="2">
    <location>
        <begin position="191"/>
        <end position="225"/>
    </location>
</feature>
<dbReference type="Pfam" id="PF20431">
    <property type="entry name" value="E_motif"/>
    <property type="match status" value="1"/>
</dbReference>
<keyword evidence="1" id="KW-0677">Repeat</keyword>
<dbReference type="Pfam" id="PF13041">
    <property type="entry name" value="PPR_2"/>
    <property type="match status" value="2"/>
</dbReference>
<gene>
    <name evidence="3" type="ORF">K2173_012740</name>
</gene>
<reference evidence="3 4" key="1">
    <citation type="submission" date="2021-09" db="EMBL/GenBank/DDBJ databases">
        <title>Genomic insights and catalytic innovation underlie evolution of tropane alkaloids biosynthesis.</title>
        <authorList>
            <person name="Wang Y.-J."/>
            <person name="Tian T."/>
            <person name="Huang J.-P."/>
            <person name="Huang S.-X."/>
        </authorList>
    </citation>
    <scope>NUCLEOTIDE SEQUENCE [LARGE SCALE GENOMIC DNA]</scope>
    <source>
        <strain evidence="3">KIB-2018</strain>
        <tissue evidence="3">Leaf</tissue>
    </source>
</reference>
<dbReference type="PROSITE" id="PS51375">
    <property type="entry name" value="PPR"/>
    <property type="match status" value="4"/>
</dbReference>
<dbReference type="SUPFAM" id="SSF48452">
    <property type="entry name" value="TPR-like"/>
    <property type="match status" value="1"/>
</dbReference>
<name>A0AAV8TVQ1_9ROSI</name>
<dbReference type="InterPro" id="IPR046848">
    <property type="entry name" value="E_motif"/>
</dbReference>
<dbReference type="InterPro" id="IPR011990">
    <property type="entry name" value="TPR-like_helical_dom_sf"/>
</dbReference>
<feature type="repeat" description="PPR" evidence="2">
    <location>
        <begin position="325"/>
        <end position="359"/>
    </location>
</feature>
<evidence type="ECO:0000256" key="1">
    <source>
        <dbReference type="ARBA" id="ARBA00022737"/>
    </source>
</evidence>
<dbReference type="Proteomes" id="UP001159364">
    <property type="component" value="Linkage Group LG03"/>
</dbReference>
<dbReference type="GO" id="GO:0009451">
    <property type="term" value="P:RNA modification"/>
    <property type="evidence" value="ECO:0007669"/>
    <property type="project" value="InterPro"/>
</dbReference>
<dbReference type="PANTHER" id="PTHR47926">
    <property type="entry name" value="PENTATRICOPEPTIDE REPEAT-CONTAINING PROTEIN"/>
    <property type="match status" value="1"/>
</dbReference>
<evidence type="ECO:0000313" key="3">
    <source>
        <dbReference type="EMBL" id="KAJ8770270.1"/>
    </source>
</evidence>
<feature type="repeat" description="PPR" evidence="2">
    <location>
        <begin position="395"/>
        <end position="429"/>
    </location>
</feature>
<dbReference type="InterPro" id="IPR046960">
    <property type="entry name" value="PPR_At4g14850-like_plant"/>
</dbReference>
<dbReference type="Gene3D" id="1.25.40.10">
    <property type="entry name" value="Tetratricopeptide repeat domain"/>
    <property type="match status" value="5"/>
</dbReference>
<organism evidence="3 4">
    <name type="scientific">Erythroxylum novogranatense</name>
    <dbReference type="NCBI Taxonomy" id="1862640"/>
    <lineage>
        <taxon>Eukaryota</taxon>
        <taxon>Viridiplantae</taxon>
        <taxon>Streptophyta</taxon>
        <taxon>Embryophyta</taxon>
        <taxon>Tracheophyta</taxon>
        <taxon>Spermatophyta</taxon>
        <taxon>Magnoliopsida</taxon>
        <taxon>eudicotyledons</taxon>
        <taxon>Gunneridae</taxon>
        <taxon>Pentapetalae</taxon>
        <taxon>rosids</taxon>
        <taxon>fabids</taxon>
        <taxon>Malpighiales</taxon>
        <taxon>Erythroxylaceae</taxon>
        <taxon>Erythroxylum</taxon>
    </lineage>
</organism>
<dbReference type="FunFam" id="1.25.40.10:FF:000242">
    <property type="entry name" value="Pentatricopeptide repeat-containing protein"/>
    <property type="match status" value="1"/>
</dbReference>
<evidence type="ECO:0000313" key="4">
    <source>
        <dbReference type="Proteomes" id="UP001159364"/>
    </source>
</evidence>
<dbReference type="InterPro" id="IPR002885">
    <property type="entry name" value="PPR_rpt"/>
</dbReference>
<proteinExistence type="predicted"/>
<accession>A0AAV8TVQ1</accession>